<comment type="caution">
    <text evidence="7">The sequence shown here is derived from an EMBL/GenBank/DDBJ whole genome shotgun (WGS) entry which is preliminary data.</text>
</comment>
<dbReference type="Gene3D" id="1.10.720.180">
    <property type="match status" value="2"/>
</dbReference>
<reference evidence="7 8" key="1">
    <citation type="submission" date="2022-02" db="EMBL/GenBank/DDBJ databases">
        <title>The genome sequence of Shewanella sp. 3B26.</title>
        <authorList>
            <person name="Du J."/>
        </authorList>
    </citation>
    <scope>NUCLEOTIDE SEQUENCE [LARGE SCALE GENOMIC DNA]</scope>
    <source>
        <strain evidence="7 8">3B26</strain>
    </source>
</reference>
<accession>A0AAJ1BHA4</accession>
<dbReference type="SUPFAM" id="SSF48695">
    <property type="entry name" value="Multiheme cytochromes"/>
    <property type="match status" value="1"/>
</dbReference>
<feature type="chain" id="PRO_5042486439" evidence="5">
    <location>
        <begin position="23"/>
        <end position="774"/>
    </location>
</feature>
<keyword evidence="1 3" id="KW-0479">Metal-binding</keyword>
<keyword evidence="2 3" id="KW-0408">Iron</keyword>
<dbReference type="InterPro" id="IPR020014">
    <property type="entry name" value="Decahaem_cyt-c_OmcA/MtrC"/>
</dbReference>
<sequence>MMKNYNRSLLTIALLSALTITACGDGSDGQDGAPGTPGAPGIPGTPGTPGAPAGSVVNTAETAADVTFEILPAEINVAGSGEFAIKFKAMGKTAQGKTVPFSGLDMVSLYSLTLNANSSGSGAPLEWVNNAMVQDLGSSMYCTLTGTYTSRGRTGNACLMVEDANEPGTYTGTWTHDGAAPIMNASDDLNATHRLFLRAYNIKDSAGVSVPDKVLSDRLDYVPATGAIVEATGKDTVSDAACISCHGNVDGRIAKIEAHHNYQSVENCVACHNPDNQPDEAQLAEGWLFDFGPMVHRIHAGHHISDFLSGEAKEYFGELGFPGELSECTSCHNNGPSWTDNIYRQACVGCHINVNFETGDGHSDFDLAQADDTQCKSCHGSGSLSPAMAHNVGKRAEYAELFKVEPQSATVTDPTPGDGMKTLTVSAKITMNGAPVADGTVLTDYMTSTSRPLLIGNVNAGGFVNGDLNLKVTDSPVLSGGVLTVSKAFDETKLTGTIYVTGEIQLCANDGAIVKCRDALGEAIEGLDFGADHGLANAAPITYFNLDDPAGATVLARMDDPARITIDEAKCNSCHQNLTHVKGTHGVTEFTQCMNCHNTLAGRSGHPVEYDTGEVDADGNRIFETITDITFSQRDLFTVAHRFHSGNWDARRGVPAIYLDKNMELQGYPGVATDCFACHQDNAKFFANDGGLTSGKRAIKVSTTAEEYITPVAEACRTCHEHSDGAAMAHFKSNGAYVQGEPATTANLPVESCATCHAEGKAYGIDKVHAEASH</sequence>
<keyword evidence="5" id="KW-0732">Signal</keyword>
<dbReference type="RefSeq" id="WP_240590390.1">
    <property type="nucleotide sequence ID" value="NZ_JAKUDL010000002.1"/>
</dbReference>
<dbReference type="GO" id="GO:0046872">
    <property type="term" value="F:metal ion binding"/>
    <property type="evidence" value="ECO:0007669"/>
    <property type="project" value="UniProtKB-KW"/>
</dbReference>
<dbReference type="GO" id="GO:0009055">
    <property type="term" value="F:electron transfer activity"/>
    <property type="evidence" value="ECO:0007669"/>
    <property type="project" value="InterPro"/>
</dbReference>
<dbReference type="NCBIfam" id="TIGR03507">
    <property type="entry name" value="decahem_SO1788"/>
    <property type="match status" value="1"/>
</dbReference>
<name>A0AAJ1BHA4_9GAMM</name>
<evidence type="ECO:0000313" key="7">
    <source>
        <dbReference type="EMBL" id="MCH4293927.1"/>
    </source>
</evidence>
<dbReference type="GO" id="GO:0020037">
    <property type="term" value="F:heme binding"/>
    <property type="evidence" value="ECO:0007669"/>
    <property type="project" value="InterPro"/>
</dbReference>
<proteinExistence type="predicted"/>
<evidence type="ECO:0000256" key="3">
    <source>
        <dbReference type="PROSITE-ProRule" id="PRU00433"/>
    </source>
</evidence>
<dbReference type="InterPro" id="IPR054337">
    <property type="entry name" value="Mtrc-MtrF-like_dom_II/IV"/>
</dbReference>
<protein>
    <submittedName>
        <fullName evidence="7">OmcA/MtrC family decaheme c-type cytochrome</fullName>
    </submittedName>
</protein>
<evidence type="ECO:0000256" key="2">
    <source>
        <dbReference type="ARBA" id="ARBA00023004"/>
    </source>
</evidence>
<dbReference type="AlphaFoldDB" id="A0AAJ1BHA4"/>
<dbReference type="Proteomes" id="UP001297581">
    <property type="component" value="Unassembled WGS sequence"/>
</dbReference>
<dbReference type="EMBL" id="JAKUDL010000002">
    <property type="protein sequence ID" value="MCH4293927.1"/>
    <property type="molecule type" value="Genomic_DNA"/>
</dbReference>
<evidence type="ECO:0000259" key="6">
    <source>
        <dbReference type="PROSITE" id="PS51007"/>
    </source>
</evidence>
<dbReference type="InterPro" id="IPR036280">
    <property type="entry name" value="Multihaem_cyt_sf"/>
</dbReference>
<keyword evidence="3" id="KW-0349">Heme</keyword>
<dbReference type="PROSITE" id="PS51007">
    <property type="entry name" value="CYTC"/>
    <property type="match status" value="1"/>
</dbReference>
<keyword evidence="8" id="KW-1185">Reference proteome</keyword>
<dbReference type="InterPro" id="IPR009056">
    <property type="entry name" value="Cyt_c-like_dom"/>
</dbReference>
<feature type="region of interest" description="Disordered" evidence="4">
    <location>
        <begin position="28"/>
        <end position="54"/>
    </location>
</feature>
<evidence type="ECO:0000256" key="1">
    <source>
        <dbReference type="ARBA" id="ARBA00022723"/>
    </source>
</evidence>
<evidence type="ECO:0000256" key="4">
    <source>
        <dbReference type="SAM" id="MobiDB-lite"/>
    </source>
</evidence>
<feature type="signal peptide" evidence="5">
    <location>
        <begin position="1"/>
        <end position="22"/>
    </location>
</feature>
<evidence type="ECO:0000256" key="5">
    <source>
        <dbReference type="SAM" id="SignalP"/>
    </source>
</evidence>
<evidence type="ECO:0000313" key="8">
    <source>
        <dbReference type="Proteomes" id="UP001297581"/>
    </source>
</evidence>
<dbReference type="PROSITE" id="PS51257">
    <property type="entry name" value="PROKAR_LIPOPROTEIN"/>
    <property type="match status" value="1"/>
</dbReference>
<organism evidence="7 8">
    <name type="scientific">Shewanella zhuhaiensis</name>
    <dbReference type="NCBI Taxonomy" id="2919576"/>
    <lineage>
        <taxon>Bacteria</taxon>
        <taxon>Pseudomonadati</taxon>
        <taxon>Pseudomonadota</taxon>
        <taxon>Gammaproteobacteria</taxon>
        <taxon>Alteromonadales</taxon>
        <taxon>Shewanellaceae</taxon>
        <taxon>Shewanella</taxon>
    </lineage>
</organism>
<feature type="domain" description="Cytochrome c" evidence="6">
    <location>
        <begin position="356"/>
        <end position="450"/>
    </location>
</feature>
<dbReference type="Pfam" id="PF22113">
    <property type="entry name" value="Mtrc-MtrF_II-IV_dom"/>
    <property type="match status" value="2"/>
</dbReference>
<gene>
    <name evidence="7" type="ORF">MJ923_06360</name>
</gene>